<protein>
    <submittedName>
        <fullName evidence="3">Cytochrome P450</fullName>
    </submittedName>
</protein>
<evidence type="ECO:0000256" key="1">
    <source>
        <dbReference type="PIRSR" id="PIRSR602401-1"/>
    </source>
</evidence>
<dbReference type="InterPro" id="IPR050121">
    <property type="entry name" value="Cytochrome_P450_monoxygenase"/>
</dbReference>
<organism evidence="3 4">
    <name type="scientific">Massarina eburnea CBS 473.64</name>
    <dbReference type="NCBI Taxonomy" id="1395130"/>
    <lineage>
        <taxon>Eukaryota</taxon>
        <taxon>Fungi</taxon>
        <taxon>Dikarya</taxon>
        <taxon>Ascomycota</taxon>
        <taxon>Pezizomycotina</taxon>
        <taxon>Dothideomycetes</taxon>
        <taxon>Pleosporomycetidae</taxon>
        <taxon>Pleosporales</taxon>
        <taxon>Massarineae</taxon>
        <taxon>Massarinaceae</taxon>
        <taxon>Massarina</taxon>
    </lineage>
</organism>
<dbReference type="GO" id="GO:0004497">
    <property type="term" value="F:monooxygenase activity"/>
    <property type="evidence" value="ECO:0007669"/>
    <property type="project" value="InterPro"/>
</dbReference>
<keyword evidence="2" id="KW-0472">Membrane</keyword>
<gene>
    <name evidence="3" type="ORF">P280DRAFT_495537</name>
</gene>
<dbReference type="GO" id="GO:0020037">
    <property type="term" value="F:heme binding"/>
    <property type="evidence" value="ECO:0007669"/>
    <property type="project" value="InterPro"/>
</dbReference>
<dbReference type="AlphaFoldDB" id="A0A6A6SHN3"/>
<dbReference type="CDD" id="cd11051">
    <property type="entry name" value="CYP59-like"/>
    <property type="match status" value="1"/>
</dbReference>
<dbReference type="EMBL" id="MU006777">
    <property type="protein sequence ID" value="KAF2645764.1"/>
    <property type="molecule type" value="Genomic_DNA"/>
</dbReference>
<dbReference type="InterPro" id="IPR001128">
    <property type="entry name" value="Cyt_P450"/>
</dbReference>
<keyword evidence="1" id="KW-0349">Heme</keyword>
<dbReference type="InterPro" id="IPR002401">
    <property type="entry name" value="Cyt_P450_E_grp-I"/>
</dbReference>
<sequence length="557" mass="63187">MEIHTYTTLAVVSALAWFLYIQLYNWRFRPFSHIPQYYPNSLLFGGIKTIAGAFKRLGDLRRHPDYAFQALWRESGYPQINFYDLRPLNPAMVVVNSHEVAEQIAKASKIHPWSVTKSPTMADLQHLIGDKSMLSAEGETWKALRKRFNPGFAPQHLITLLPIIIQKSSVFMKRLDALAESDAEADMEPLCTDLTFDIIGDVVCNLDLQAQDETSGGHEVVGYFRQLIKTFVDTGYIPMWMNVPNRIRRIYYSNKADASIKQCIKDKFAEMKAEQKTDTNQTKSRSVLALALRDIDVLTKGDLQTTADQVKTFFFAGHDTTSTMLQRLFYSLSIEPKRLQILRAEHDAVFGNEDPRDVFLARPDETLKGLTYTSACIKETLRLWPPGSSARLSVPGKGFKIRLDDGQEVCLDGTLLYIAHFLIQRDPKVFGETADEFVPERWLGDTDTTASKLNDVDAPTDEKKIPISAWRPFERGPKNCIGQELANLEARVILACVMRRYDFVKVGPGEVLLDEKGKPAVDDNGRYKTNGELFNAIVITSKPFDKCRMKIKMHEAE</sequence>
<keyword evidence="4" id="KW-1185">Reference proteome</keyword>
<keyword evidence="2" id="KW-0812">Transmembrane</keyword>
<name>A0A6A6SHN3_9PLEO</name>
<dbReference type="Pfam" id="PF00067">
    <property type="entry name" value="p450"/>
    <property type="match status" value="1"/>
</dbReference>
<dbReference type="GO" id="GO:0016705">
    <property type="term" value="F:oxidoreductase activity, acting on paired donors, with incorporation or reduction of molecular oxygen"/>
    <property type="evidence" value="ECO:0007669"/>
    <property type="project" value="InterPro"/>
</dbReference>
<dbReference type="OrthoDB" id="10029320at2759"/>
<dbReference type="InterPro" id="IPR036396">
    <property type="entry name" value="Cyt_P450_sf"/>
</dbReference>
<accession>A0A6A6SHN3</accession>
<keyword evidence="1" id="KW-0408">Iron</keyword>
<keyword evidence="1" id="KW-0479">Metal-binding</keyword>
<dbReference type="PANTHER" id="PTHR24305">
    <property type="entry name" value="CYTOCHROME P450"/>
    <property type="match status" value="1"/>
</dbReference>
<feature type="binding site" description="axial binding residue" evidence="1">
    <location>
        <position position="480"/>
    </location>
    <ligand>
        <name>heme</name>
        <dbReference type="ChEBI" id="CHEBI:30413"/>
    </ligand>
    <ligandPart>
        <name>Fe</name>
        <dbReference type="ChEBI" id="CHEBI:18248"/>
    </ligandPart>
</feature>
<evidence type="ECO:0000313" key="3">
    <source>
        <dbReference type="EMBL" id="KAF2645764.1"/>
    </source>
</evidence>
<dbReference type="Proteomes" id="UP000799753">
    <property type="component" value="Unassembled WGS sequence"/>
</dbReference>
<keyword evidence="2" id="KW-1133">Transmembrane helix</keyword>
<evidence type="ECO:0000313" key="4">
    <source>
        <dbReference type="Proteomes" id="UP000799753"/>
    </source>
</evidence>
<evidence type="ECO:0000256" key="2">
    <source>
        <dbReference type="SAM" id="Phobius"/>
    </source>
</evidence>
<dbReference type="PRINTS" id="PR00463">
    <property type="entry name" value="EP450I"/>
</dbReference>
<comment type="cofactor">
    <cofactor evidence="1">
        <name>heme</name>
        <dbReference type="ChEBI" id="CHEBI:30413"/>
    </cofactor>
</comment>
<reference evidence="3" key="1">
    <citation type="journal article" date="2020" name="Stud. Mycol.">
        <title>101 Dothideomycetes genomes: a test case for predicting lifestyles and emergence of pathogens.</title>
        <authorList>
            <person name="Haridas S."/>
            <person name="Albert R."/>
            <person name="Binder M."/>
            <person name="Bloem J."/>
            <person name="Labutti K."/>
            <person name="Salamov A."/>
            <person name="Andreopoulos B."/>
            <person name="Baker S."/>
            <person name="Barry K."/>
            <person name="Bills G."/>
            <person name="Bluhm B."/>
            <person name="Cannon C."/>
            <person name="Castanera R."/>
            <person name="Culley D."/>
            <person name="Daum C."/>
            <person name="Ezra D."/>
            <person name="Gonzalez J."/>
            <person name="Henrissat B."/>
            <person name="Kuo A."/>
            <person name="Liang C."/>
            <person name="Lipzen A."/>
            <person name="Lutzoni F."/>
            <person name="Magnuson J."/>
            <person name="Mondo S."/>
            <person name="Nolan M."/>
            <person name="Ohm R."/>
            <person name="Pangilinan J."/>
            <person name="Park H.-J."/>
            <person name="Ramirez L."/>
            <person name="Alfaro M."/>
            <person name="Sun H."/>
            <person name="Tritt A."/>
            <person name="Yoshinaga Y."/>
            <person name="Zwiers L.-H."/>
            <person name="Turgeon B."/>
            <person name="Goodwin S."/>
            <person name="Spatafora J."/>
            <person name="Crous P."/>
            <person name="Grigoriev I."/>
        </authorList>
    </citation>
    <scope>NUCLEOTIDE SEQUENCE</scope>
    <source>
        <strain evidence="3">CBS 473.64</strain>
    </source>
</reference>
<dbReference type="GO" id="GO:0005506">
    <property type="term" value="F:iron ion binding"/>
    <property type="evidence" value="ECO:0007669"/>
    <property type="project" value="InterPro"/>
</dbReference>
<dbReference type="PRINTS" id="PR00385">
    <property type="entry name" value="P450"/>
</dbReference>
<dbReference type="SUPFAM" id="SSF48264">
    <property type="entry name" value="Cytochrome P450"/>
    <property type="match status" value="1"/>
</dbReference>
<dbReference type="PANTHER" id="PTHR24305:SF222">
    <property type="entry name" value="CYTOCHROME P450 MONOOXYGENASE STCS"/>
    <property type="match status" value="1"/>
</dbReference>
<feature type="transmembrane region" description="Helical" evidence="2">
    <location>
        <begin position="6"/>
        <end position="26"/>
    </location>
</feature>
<proteinExistence type="predicted"/>
<dbReference type="Gene3D" id="1.10.630.10">
    <property type="entry name" value="Cytochrome P450"/>
    <property type="match status" value="1"/>
</dbReference>